<feature type="non-terminal residue" evidence="4">
    <location>
        <position position="1"/>
    </location>
</feature>
<feature type="domain" description="Acylamino-acid-releasing enzyme N-terminal" evidence="3">
    <location>
        <begin position="1"/>
        <end position="62"/>
    </location>
</feature>
<accession>A0A2P5AWV9</accession>
<dbReference type="EMBL" id="JXTB01000424">
    <property type="protein sequence ID" value="PON41052.1"/>
    <property type="molecule type" value="Genomic_DNA"/>
</dbReference>
<protein>
    <submittedName>
        <fullName evidence="4">Alpha/Beta hydrolase fold containing protein</fullName>
    </submittedName>
</protein>
<dbReference type="InterPro" id="IPR029058">
    <property type="entry name" value="AB_hydrolase_fold"/>
</dbReference>
<proteinExistence type="inferred from homology"/>
<organism evidence="4 5">
    <name type="scientific">Parasponia andersonii</name>
    <name type="common">Sponia andersonii</name>
    <dbReference type="NCBI Taxonomy" id="3476"/>
    <lineage>
        <taxon>Eukaryota</taxon>
        <taxon>Viridiplantae</taxon>
        <taxon>Streptophyta</taxon>
        <taxon>Embryophyta</taxon>
        <taxon>Tracheophyta</taxon>
        <taxon>Spermatophyta</taxon>
        <taxon>Magnoliopsida</taxon>
        <taxon>eudicotyledons</taxon>
        <taxon>Gunneridae</taxon>
        <taxon>Pentapetalae</taxon>
        <taxon>rosids</taxon>
        <taxon>fabids</taxon>
        <taxon>Rosales</taxon>
        <taxon>Cannabaceae</taxon>
        <taxon>Parasponia</taxon>
    </lineage>
</organism>
<evidence type="ECO:0000313" key="5">
    <source>
        <dbReference type="Proteomes" id="UP000237105"/>
    </source>
</evidence>
<dbReference type="GO" id="GO:0004252">
    <property type="term" value="F:serine-type endopeptidase activity"/>
    <property type="evidence" value="ECO:0007669"/>
    <property type="project" value="TreeGrafter"/>
</dbReference>
<reference evidence="5" key="1">
    <citation type="submission" date="2016-06" db="EMBL/GenBank/DDBJ databases">
        <title>Parallel loss of symbiosis genes in relatives of nitrogen-fixing non-legume Parasponia.</title>
        <authorList>
            <person name="Van Velzen R."/>
            <person name="Holmer R."/>
            <person name="Bu F."/>
            <person name="Rutten L."/>
            <person name="Van Zeijl A."/>
            <person name="Liu W."/>
            <person name="Santuari L."/>
            <person name="Cao Q."/>
            <person name="Sharma T."/>
            <person name="Shen D."/>
            <person name="Roswanjaya Y."/>
            <person name="Wardhani T."/>
            <person name="Kalhor M.S."/>
            <person name="Jansen J."/>
            <person name="Van den Hoogen J."/>
            <person name="Gungor B."/>
            <person name="Hartog M."/>
            <person name="Hontelez J."/>
            <person name="Verver J."/>
            <person name="Yang W.-C."/>
            <person name="Schijlen E."/>
            <person name="Repin R."/>
            <person name="Schilthuizen M."/>
            <person name="Schranz E."/>
            <person name="Heidstra R."/>
            <person name="Miyata K."/>
            <person name="Fedorova E."/>
            <person name="Kohlen W."/>
            <person name="Bisseling T."/>
            <person name="Smit S."/>
            <person name="Geurts R."/>
        </authorList>
    </citation>
    <scope>NUCLEOTIDE SEQUENCE [LARGE SCALE GENOMIC DNA]</scope>
    <source>
        <strain evidence="5">cv. WU1-14</strain>
    </source>
</reference>
<dbReference type="Pfam" id="PF19283">
    <property type="entry name" value="APEH_N"/>
    <property type="match status" value="1"/>
</dbReference>
<dbReference type="InterPro" id="IPR045550">
    <property type="entry name" value="AARE_N"/>
</dbReference>
<evidence type="ECO:0000313" key="4">
    <source>
        <dbReference type="EMBL" id="PON41052.1"/>
    </source>
</evidence>
<dbReference type="Proteomes" id="UP000237105">
    <property type="component" value="Unassembled WGS sequence"/>
</dbReference>
<dbReference type="PANTHER" id="PTHR42776:SF4">
    <property type="entry name" value="ACYLAMINO-ACID-RELEASING ENZYME"/>
    <property type="match status" value="1"/>
</dbReference>
<dbReference type="Gene3D" id="3.40.50.1820">
    <property type="entry name" value="alpha/beta hydrolase"/>
    <property type="match status" value="1"/>
</dbReference>
<evidence type="ECO:0000256" key="1">
    <source>
        <dbReference type="ARBA" id="ARBA00010040"/>
    </source>
</evidence>
<keyword evidence="2 4" id="KW-0378">Hydrolase</keyword>
<dbReference type="STRING" id="3476.A0A2P5AWV9"/>
<sequence length="146" mass="15953">PTDSDFSWNVLSLDGDNIIAVSSSPVDVPQIKYGILDKATENASWSWLNVSSPIFKCSEKVKSLLSNCQFEIIKITVKDVSDNLTEGARRPFEAIFVSSNTKINDACEPLIVVLHGGPHSVSVTSFSKSLAFLSSIGFNLLIVNYR</sequence>
<gene>
    <name evidence="4" type="ORF">PanWU01x14_292630</name>
</gene>
<evidence type="ECO:0000259" key="3">
    <source>
        <dbReference type="Pfam" id="PF19283"/>
    </source>
</evidence>
<dbReference type="OrthoDB" id="416344at2759"/>
<dbReference type="PANTHER" id="PTHR42776">
    <property type="entry name" value="SERINE PEPTIDASE S9 FAMILY MEMBER"/>
    <property type="match status" value="1"/>
</dbReference>
<comment type="caution">
    <text evidence="4">The sequence shown here is derived from an EMBL/GenBank/DDBJ whole genome shotgun (WGS) entry which is preliminary data.</text>
</comment>
<keyword evidence="5" id="KW-1185">Reference proteome</keyword>
<evidence type="ECO:0000256" key="2">
    <source>
        <dbReference type="ARBA" id="ARBA00022801"/>
    </source>
</evidence>
<dbReference type="AlphaFoldDB" id="A0A2P5AWV9"/>
<comment type="similarity">
    <text evidence="1">Belongs to the peptidase S9C family.</text>
</comment>
<name>A0A2P5AWV9_PARAD</name>
<dbReference type="SUPFAM" id="SSF53474">
    <property type="entry name" value="alpha/beta-Hydrolases"/>
    <property type="match status" value="1"/>
</dbReference>